<dbReference type="EMBL" id="CP016540">
    <property type="protein sequence ID" value="ANU27839.1"/>
    <property type="molecule type" value="Genomic_DNA"/>
</dbReference>
<evidence type="ECO:0000313" key="1">
    <source>
        <dbReference type="EMBL" id="ANU27839.1"/>
    </source>
</evidence>
<organism evidence="1 2">
    <name type="scientific">Planococcus versutus</name>
    <dbReference type="NCBI Taxonomy" id="1302659"/>
    <lineage>
        <taxon>Bacteria</taxon>
        <taxon>Bacillati</taxon>
        <taxon>Bacillota</taxon>
        <taxon>Bacilli</taxon>
        <taxon>Bacillales</taxon>
        <taxon>Caryophanaceae</taxon>
        <taxon>Planococcus</taxon>
    </lineage>
</organism>
<dbReference type="Gene3D" id="3.40.50.1000">
    <property type="entry name" value="HAD superfamily/HAD-like"/>
    <property type="match status" value="1"/>
</dbReference>
<dbReference type="NCBIfam" id="TIGR00099">
    <property type="entry name" value="Cof-subfamily"/>
    <property type="match status" value="1"/>
</dbReference>
<dbReference type="GO" id="GO:0000287">
    <property type="term" value="F:magnesium ion binding"/>
    <property type="evidence" value="ECO:0007669"/>
    <property type="project" value="TreeGrafter"/>
</dbReference>
<dbReference type="KEGG" id="pll:I858_012675"/>
<dbReference type="STRING" id="1302659.I858_012675"/>
<name>A0A1B1S3W9_9BACL</name>
<protein>
    <submittedName>
        <fullName evidence="1">Hydrolase Cof</fullName>
    </submittedName>
</protein>
<dbReference type="Proteomes" id="UP000053354">
    <property type="component" value="Chromosome"/>
</dbReference>
<keyword evidence="1" id="KW-0378">Hydrolase</keyword>
<dbReference type="SFLD" id="SFLDG01140">
    <property type="entry name" value="C2.B:_Phosphomannomutase_and_P"/>
    <property type="match status" value="1"/>
</dbReference>
<keyword evidence="2" id="KW-1185">Reference proteome</keyword>
<gene>
    <name evidence="1" type="ORF">I858_012675</name>
</gene>
<dbReference type="PANTHER" id="PTHR10000">
    <property type="entry name" value="PHOSPHOSERINE PHOSPHATASE"/>
    <property type="match status" value="1"/>
</dbReference>
<dbReference type="GO" id="GO:0005829">
    <property type="term" value="C:cytosol"/>
    <property type="evidence" value="ECO:0007669"/>
    <property type="project" value="TreeGrafter"/>
</dbReference>
<dbReference type="Gene3D" id="3.30.1240.10">
    <property type="match status" value="1"/>
</dbReference>
<dbReference type="AlphaFoldDB" id="A0A1B1S3W9"/>
<dbReference type="InterPro" id="IPR006379">
    <property type="entry name" value="HAD-SF_hydro_IIB"/>
</dbReference>
<dbReference type="Pfam" id="PF08282">
    <property type="entry name" value="Hydrolase_3"/>
    <property type="match status" value="1"/>
</dbReference>
<evidence type="ECO:0000313" key="2">
    <source>
        <dbReference type="Proteomes" id="UP000053354"/>
    </source>
</evidence>
<sequence>MPKLLLLDIDGTLLDSQKKLPASAKEALQQARLNGHDLAIATGRGPFMIKEILKELEINTYITFNGQYISHNGKTVHKQALDVNMLKKIFEFAEQRDHPFVFMNEEKMISSIDYHPDIDESIKSLKIPHPEVEKDFHLNNEVYQALVFCGKDEEQQYHDTFKEVDFVRWHRVSCDVTPKGGTKASGIKNLIKATGHSIEDTIAFGDGLNDLQMMDVARFSVAMENGHEETKKRASYVTDHVDNDGLAKAFKHLNLI</sequence>
<reference evidence="1" key="1">
    <citation type="submission" date="2016-10" db="EMBL/GenBank/DDBJ databases">
        <authorList>
            <person name="See-Too W.S."/>
        </authorList>
    </citation>
    <scope>NUCLEOTIDE SEQUENCE</scope>
    <source>
        <strain evidence="1">L10.15</strain>
    </source>
</reference>
<dbReference type="InterPro" id="IPR023214">
    <property type="entry name" value="HAD_sf"/>
</dbReference>
<accession>A0A1B1S3W9</accession>
<dbReference type="SUPFAM" id="SSF56784">
    <property type="entry name" value="HAD-like"/>
    <property type="match status" value="1"/>
</dbReference>
<dbReference type="PROSITE" id="PS01229">
    <property type="entry name" value="COF_2"/>
    <property type="match status" value="1"/>
</dbReference>
<dbReference type="RefSeq" id="WP_049693401.1">
    <property type="nucleotide sequence ID" value="NZ_CP016540.2"/>
</dbReference>
<dbReference type="GO" id="GO:0016791">
    <property type="term" value="F:phosphatase activity"/>
    <property type="evidence" value="ECO:0007669"/>
    <property type="project" value="TreeGrafter"/>
</dbReference>
<dbReference type="InterPro" id="IPR000150">
    <property type="entry name" value="Cof"/>
</dbReference>
<proteinExistence type="predicted"/>
<dbReference type="CDD" id="cd07517">
    <property type="entry name" value="HAD_HPP"/>
    <property type="match status" value="1"/>
</dbReference>
<dbReference type="NCBIfam" id="TIGR01484">
    <property type="entry name" value="HAD-SF-IIB"/>
    <property type="match status" value="1"/>
</dbReference>
<dbReference type="InterPro" id="IPR036412">
    <property type="entry name" value="HAD-like_sf"/>
</dbReference>
<dbReference type="OrthoDB" id="9810101at2"/>
<dbReference type="SFLD" id="SFLDS00003">
    <property type="entry name" value="Haloacid_Dehalogenase"/>
    <property type="match status" value="1"/>
</dbReference>
<dbReference type="SFLD" id="SFLDG01144">
    <property type="entry name" value="C2.B.4:_PGP_Like"/>
    <property type="match status" value="1"/>
</dbReference>
<dbReference type="PANTHER" id="PTHR10000:SF25">
    <property type="entry name" value="PHOSPHATASE YKRA-RELATED"/>
    <property type="match status" value="1"/>
</dbReference>